<dbReference type="EMBL" id="QGGI01000016">
    <property type="protein sequence ID" value="PWJ88988.1"/>
    <property type="molecule type" value="Genomic_DNA"/>
</dbReference>
<comment type="caution">
    <text evidence="2">The sequence shown here is derived from an EMBL/GenBank/DDBJ whole genome shotgun (WGS) entry which is preliminary data.</text>
</comment>
<evidence type="ECO:0000313" key="2">
    <source>
        <dbReference type="EMBL" id="PWJ88988.1"/>
    </source>
</evidence>
<dbReference type="Pfam" id="PF14213">
    <property type="entry name" value="DUF4325"/>
    <property type="match status" value="1"/>
</dbReference>
<organism evidence="2 3">
    <name type="scientific">Oceanotoga teriensis</name>
    <dbReference type="NCBI Taxonomy" id="515440"/>
    <lineage>
        <taxon>Bacteria</taxon>
        <taxon>Thermotogati</taxon>
        <taxon>Thermotogota</taxon>
        <taxon>Thermotogae</taxon>
        <taxon>Petrotogales</taxon>
        <taxon>Petrotogaceae</taxon>
        <taxon>Oceanotoga</taxon>
    </lineage>
</organism>
<gene>
    <name evidence="2" type="ORF">C7380_1161</name>
</gene>
<protein>
    <submittedName>
        <fullName evidence="2">Uncharacterized protein DUF4325</fullName>
    </submittedName>
</protein>
<dbReference type="AlphaFoldDB" id="A0AA45C5E9"/>
<dbReference type="Proteomes" id="UP000245921">
    <property type="component" value="Unassembled WGS sequence"/>
</dbReference>
<name>A0AA45C5E9_9BACT</name>
<evidence type="ECO:0000313" key="3">
    <source>
        <dbReference type="Proteomes" id="UP000245921"/>
    </source>
</evidence>
<reference evidence="2 3" key="1">
    <citation type="submission" date="2018-05" db="EMBL/GenBank/DDBJ databases">
        <title>Genomic Encyclopedia of Type Strains, Phase IV (KMG-IV): sequencing the most valuable type-strain genomes for metagenomic binning, comparative biology and taxonomic classification.</title>
        <authorList>
            <person name="Goeker M."/>
        </authorList>
    </citation>
    <scope>NUCLEOTIDE SEQUENCE [LARGE SCALE GENOMIC DNA]</scope>
    <source>
        <strain evidence="2 3">DSM 24906</strain>
    </source>
</reference>
<feature type="domain" description="DUF4325" evidence="1">
    <location>
        <begin position="19"/>
        <end position="78"/>
    </location>
</feature>
<dbReference type="InterPro" id="IPR025474">
    <property type="entry name" value="DUF4325"/>
</dbReference>
<accession>A0AA45C5E9</accession>
<keyword evidence="3" id="KW-1185">Reference proteome</keyword>
<evidence type="ECO:0000259" key="1">
    <source>
        <dbReference type="Pfam" id="PF14213"/>
    </source>
</evidence>
<sequence length="114" mass="13319">MKTIIVINYTKLCLSELSGNKIKNFVEEAYNNNEKTLFDFYGITKFATSFFNYVFGTYILKYGIEKYNSLIEVTNLTELGNELYSKSVENAIKQSKMNSDEKVRVENFFKDLEE</sequence>
<dbReference type="RefSeq" id="WP_158274875.1">
    <property type="nucleotide sequence ID" value="NZ_QGGI01000016.1"/>
</dbReference>
<proteinExistence type="predicted"/>